<sequence>MEETHESLHEWLEISHSLPEIIDRWSPQWFDFLWEPPVSPGASRVRWTCVHVDCSNFIQSLQRHSIACPADSVFCCGCWPTSSAILKYRYIPKAPTEPFRVEKNYLLHHFRNPGCLDPSQTSVICYMPMKKDSQLVGEASKPVTGWGIYFEEDWHWKTISVVITVLMMIISTALGFTWWFVKSDFSGGWGVASFCVTSATLVVTVLGFMAHKSY</sequence>
<feature type="transmembrane region" description="Helical" evidence="1">
    <location>
        <begin position="187"/>
        <end position="210"/>
    </location>
</feature>
<dbReference type="Proteomes" id="UP000434172">
    <property type="component" value="Unassembled WGS sequence"/>
</dbReference>
<feature type="transmembrane region" description="Helical" evidence="1">
    <location>
        <begin position="159"/>
        <end position="181"/>
    </location>
</feature>
<reference evidence="2 3" key="1">
    <citation type="submission" date="2019-12" db="EMBL/GenBank/DDBJ databases">
        <title>A genome sequence resource for the geographically widespread anthracnose pathogen Colletotrichum asianum.</title>
        <authorList>
            <person name="Meng Y."/>
        </authorList>
    </citation>
    <scope>NUCLEOTIDE SEQUENCE [LARGE SCALE GENOMIC DNA]</scope>
    <source>
        <strain evidence="2 3">ICMP 18580</strain>
    </source>
</reference>
<evidence type="ECO:0000313" key="3">
    <source>
        <dbReference type="Proteomes" id="UP000434172"/>
    </source>
</evidence>
<evidence type="ECO:0000313" key="2">
    <source>
        <dbReference type="EMBL" id="KAF0329940.1"/>
    </source>
</evidence>
<dbReference type="EMBL" id="WOWK01000009">
    <property type="protein sequence ID" value="KAF0329940.1"/>
    <property type="molecule type" value="Genomic_DNA"/>
</dbReference>
<keyword evidence="1" id="KW-0812">Transmembrane</keyword>
<dbReference type="AlphaFoldDB" id="A0A8H3WPF0"/>
<accession>A0A8H3WPF0</accession>
<keyword evidence="3" id="KW-1185">Reference proteome</keyword>
<organism evidence="2 3">
    <name type="scientific">Colletotrichum asianum</name>
    <dbReference type="NCBI Taxonomy" id="702518"/>
    <lineage>
        <taxon>Eukaryota</taxon>
        <taxon>Fungi</taxon>
        <taxon>Dikarya</taxon>
        <taxon>Ascomycota</taxon>
        <taxon>Pezizomycotina</taxon>
        <taxon>Sordariomycetes</taxon>
        <taxon>Hypocreomycetidae</taxon>
        <taxon>Glomerellales</taxon>
        <taxon>Glomerellaceae</taxon>
        <taxon>Colletotrichum</taxon>
        <taxon>Colletotrichum gloeosporioides species complex</taxon>
    </lineage>
</organism>
<protein>
    <submittedName>
        <fullName evidence="2">Uncharacterized protein</fullName>
    </submittedName>
</protein>
<proteinExistence type="predicted"/>
<dbReference type="OrthoDB" id="5086500at2759"/>
<evidence type="ECO:0000256" key="1">
    <source>
        <dbReference type="SAM" id="Phobius"/>
    </source>
</evidence>
<name>A0A8H3WPF0_9PEZI</name>
<keyword evidence="1" id="KW-1133">Transmembrane helix</keyword>
<gene>
    <name evidence="2" type="ORF">GQ607_002707</name>
</gene>
<comment type="caution">
    <text evidence="2">The sequence shown here is derived from an EMBL/GenBank/DDBJ whole genome shotgun (WGS) entry which is preliminary data.</text>
</comment>
<keyword evidence="1" id="KW-0472">Membrane</keyword>